<comment type="similarity">
    <text evidence="2 4">Belongs to the glycosyltransferase 8 family.</text>
</comment>
<sequence>MATWRRSAVLATLWTLVIVCVTPFDLISNGASNDDDESPLGFGDESGENSMLLDLEAFGMAKEPMEIAHTDSLSDSDQLEVELAALPTNEKQRKSPAEHHCRVLLAIDEGFRSEKDGIVNQLTNQEIGNNGLEKPKERQEKIDVSAVNPKDASVLVKQGNNSEIRTENHIIASPSKLSRGPIIFHDAMIHRLKDQLTKAKASLSLQSTLSDSNFTKELCTQIRDVQRALGDATKDSDLPKNAEDKLKALEESLTKSKQIQDDCPAVVRKLDAKYQPVRNKLRDDKRFASVLTQNVAKSLPREIHCLALRLTAQYYASSSSQQQFPNVEKLEDPKLYHYVLISDNVLAAGVVVKSAVYFANEPENHVFHILTDEIHYAAMSMWFLANPPGEAAIEVRYMEEFSWINSSYSPAMKQLESDSLIDFYFKTRNVLPDGNLKYRNPKYLSMLNHLRFYIPEIFPKLNKVIFLDDDIVVQQDLTGLWSIDLKGMVNGAVETCRDDFHRFSQYLNFSNPLIVKTDVDPQSCGWAFGMNIFDLVEWRKKNITDIYHYWQNLNDNRSLWQLGTLPVGLLAFWKQTMPISKTWHVLGLGYNREISHDDIKQAAVIHFNGNSKPWLETAIPHFRRYWTRFVDYDQVYLRDCKMKSF</sequence>
<dbReference type="GeneID" id="109712247"/>
<keyword evidence="4" id="KW-0333">Golgi apparatus</keyword>
<dbReference type="UniPathway" id="UPA00845"/>
<dbReference type="GO" id="GO:0047262">
    <property type="term" value="F:polygalacturonate 4-alpha-galacturonosyltransferase activity"/>
    <property type="evidence" value="ECO:0007669"/>
    <property type="project" value="InterPro"/>
</dbReference>
<evidence type="ECO:0000256" key="1">
    <source>
        <dbReference type="ARBA" id="ARBA00004877"/>
    </source>
</evidence>
<gene>
    <name evidence="7" type="primary">LOC109712247</name>
</gene>
<reference evidence="7" key="2">
    <citation type="submission" date="2025-08" db="UniProtKB">
        <authorList>
            <consortium name="RefSeq"/>
        </authorList>
    </citation>
    <scope>IDENTIFICATION</scope>
    <source>
        <tissue evidence="7">Leaf</tissue>
    </source>
</reference>
<dbReference type="Pfam" id="PF25557">
    <property type="entry name" value="GAUT_1"/>
    <property type="match status" value="1"/>
</dbReference>
<evidence type="ECO:0000256" key="4">
    <source>
        <dbReference type="RuleBase" id="RU362027"/>
    </source>
</evidence>
<organism evidence="6 7">
    <name type="scientific">Ananas comosus</name>
    <name type="common">Pineapple</name>
    <name type="synonym">Ananas ananas</name>
    <dbReference type="NCBI Taxonomy" id="4615"/>
    <lineage>
        <taxon>Eukaryota</taxon>
        <taxon>Viridiplantae</taxon>
        <taxon>Streptophyta</taxon>
        <taxon>Embryophyta</taxon>
        <taxon>Tracheophyta</taxon>
        <taxon>Spermatophyta</taxon>
        <taxon>Magnoliopsida</taxon>
        <taxon>Liliopsida</taxon>
        <taxon>Poales</taxon>
        <taxon>Bromeliaceae</taxon>
        <taxon>Bromelioideae</taxon>
        <taxon>Ananas</taxon>
    </lineage>
</organism>
<dbReference type="GO" id="GO:0000139">
    <property type="term" value="C:Golgi membrane"/>
    <property type="evidence" value="ECO:0007669"/>
    <property type="project" value="UniProtKB-SubCell"/>
</dbReference>
<dbReference type="CDD" id="cd06429">
    <property type="entry name" value="GT8_like_1"/>
    <property type="match status" value="1"/>
</dbReference>
<dbReference type="SUPFAM" id="SSF53448">
    <property type="entry name" value="Nucleotide-diphospho-sugar transferases"/>
    <property type="match status" value="1"/>
</dbReference>
<keyword evidence="3 4" id="KW-0808">Transferase</keyword>
<protein>
    <recommendedName>
        <fullName evidence="4">Hexosyltransferase</fullName>
        <ecNumber evidence="4">2.4.1.-</ecNumber>
    </recommendedName>
</protein>
<feature type="chain" id="PRO_5027536682" description="Hexosyltransferase" evidence="5">
    <location>
        <begin position="24"/>
        <end position="645"/>
    </location>
</feature>
<accession>A0A6P5F6Q4</accession>
<reference evidence="6" key="1">
    <citation type="journal article" date="2015" name="Nat. Genet.">
        <title>The pineapple genome and the evolution of CAM photosynthesis.</title>
        <authorList>
            <person name="Ming R."/>
            <person name="VanBuren R."/>
            <person name="Wai C.M."/>
            <person name="Tang H."/>
            <person name="Schatz M.C."/>
            <person name="Bowers J.E."/>
            <person name="Lyons E."/>
            <person name="Wang M.L."/>
            <person name="Chen J."/>
            <person name="Biggers E."/>
            <person name="Zhang J."/>
            <person name="Huang L."/>
            <person name="Zhang L."/>
            <person name="Miao W."/>
            <person name="Zhang J."/>
            <person name="Ye Z."/>
            <person name="Miao C."/>
            <person name="Lin Z."/>
            <person name="Wang H."/>
            <person name="Zhou H."/>
            <person name="Yim W.C."/>
            <person name="Priest H.D."/>
            <person name="Zheng C."/>
            <person name="Woodhouse M."/>
            <person name="Edger P.P."/>
            <person name="Guyot R."/>
            <person name="Guo H.B."/>
            <person name="Guo H."/>
            <person name="Zheng G."/>
            <person name="Singh R."/>
            <person name="Sharma A."/>
            <person name="Min X."/>
            <person name="Zheng Y."/>
            <person name="Lee H."/>
            <person name="Gurtowski J."/>
            <person name="Sedlazeck F.J."/>
            <person name="Harkess A."/>
            <person name="McKain M.R."/>
            <person name="Liao Z."/>
            <person name="Fang J."/>
            <person name="Liu J."/>
            <person name="Zhang X."/>
            <person name="Zhang Q."/>
            <person name="Hu W."/>
            <person name="Qin Y."/>
            <person name="Wang K."/>
            <person name="Chen L.Y."/>
            <person name="Shirley N."/>
            <person name="Lin Y.R."/>
            <person name="Liu L.Y."/>
            <person name="Hernandez A.G."/>
            <person name="Wright C.L."/>
            <person name="Bulone V."/>
            <person name="Tuskan G.A."/>
            <person name="Heath K."/>
            <person name="Zee F."/>
            <person name="Moore P.H."/>
            <person name="Sunkar R."/>
            <person name="Leebens-Mack J.H."/>
            <person name="Mockler T."/>
            <person name="Bennetzen J.L."/>
            <person name="Freeling M."/>
            <person name="Sankoff D."/>
            <person name="Paterson A.H."/>
            <person name="Zhu X."/>
            <person name="Yang X."/>
            <person name="Smith J.A."/>
            <person name="Cushman J.C."/>
            <person name="Paull R.E."/>
            <person name="Yu Q."/>
        </authorList>
    </citation>
    <scope>NUCLEOTIDE SEQUENCE [LARGE SCALE GENOMIC DNA]</scope>
    <source>
        <strain evidence="6">cv. F153</strain>
    </source>
</reference>
<dbReference type="InterPro" id="IPR002495">
    <property type="entry name" value="Glyco_trans_8"/>
</dbReference>
<keyword evidence="3 4" id="KW-0328">Glycosyltransferase</keyword>
<comment type="subcellular location">
    <subcellularLocation>
        <location evidence="4">Golgi apparatus membrane</location>
        <topology evidence="4">Single-pass type II membrane protein</topology>
    </subcellularLocation>
</comment>
<evidence type="ECO:0000313" key="6">
    <source>
        <dbReference type="Proteomes" id="UP000515123"/>
    </source>
</evidence>
<dbReference type="Pfam" id="PF01501">
    <property type="entry name" value="Glyco_transf_8"/>
    <property type="match status" value="1"/>
</dbReference>
<dbReference type="PANTHER" id="PTHR32116:SF7">
    <property type="entry name" value="GALACTURONOSYLTRANSFERASE 4-RELATED"/>
    <property type="match status" value="1"/>
</dbReference>
<dbReference type="Proteomes" id="UP000515123">
    <property type="component" value="Linkage group 6"/>
</dbReference>
<dbReference type="GO" id="GO:0071555">
    <property type="term" value="P:cell wall organization"/>
    <property type="evidence" value="ECO:0007669"/>
    <property type="project" value="UniProtKB-KW"/>
</dbReference>
<dbReference type="PANTHER" id="PTHR32116">
    <property type="entry name" value="GALACTURONOSYLTRANSFERASE 4-RELATED"/>
    <property type="match status" value="1"/>
</dbReference>
<dbReference type="InterPro" id="IPR029044">
    <property type="entry name" value="Nucleotide-diphossugar_trans"/>
</dbReference>
<keyword evidence="5" id="KW-0732">Signal</keyword>
<dbReference type="Gene3D" id="3.90.550.10">
    <property type="entry name" value="Spore Coat Polysaccharide Biosynthesis Protein SpsA, Chain A"/>
    <property type="match status" value="1"/>
</dbReference>
<evidence type="ECO:0000313" key="7">
    <source>
        <dbReference type="RefSeq" id="XP_020091297.1"/>
    </source>
</evidence>
<dbReference type="AlphaFoldDB" id="A0A6P5F6Q4"/>
<dbReference type="InterPro" id="IPR029993">
    <property type="entry name" value="GAUT"/>
</dbReference>
<dbReference type="GO" id="GO:0045489">
    <property type="term" value="P:pectin biosynthetic process"/>
    <property type="evidence" value="ECO:0007669"/>
    <property type="project" value="UniProtKB-UniPathway"/>
</dbReference>
<dbReference type="RefSeq" id="XP_020091297.1">
    <property type="nucleotide sequence ID" value="XM_020235708.1"/>
</dbReference>
<evidence type="ECO:0000256" key="5">
    <source>
        <dbReference type="SAM" id="SignalP"/>
    </source>
</evidence>
<name>A0A6P5F6Q4_ANACO</name>
<keyword evidence="6" id="KW-1185">Reference proteome</keyword>
<evidence type="ECO:0000256" key="2">
    <source>
        <dbReference type="ARBA" id="ARBA00006351"/>
    </source>
</evidence>
<dbReference type="OrthoDB" id="411524at2759"/>
<dbReference type="EC" id="2.4.1.-" evidence="4"/>
<proteinExistence type="inferred from homology"/>
<evidence type="ECO:0000256" key="3">
    <source>
        <dbReference type="ARBA" id="ARBA00022676"/>
    </source>
</evidence>
<feature type="signal peptide" evidence="5">
    <location>
        <begin position="1"/>
        <end position="23"/>
    </location>
</feature>
<keyword evidence="4" id="KW-0961">Cell wall biogenesis/degradation</keyword>
<comment type="pathway">
    <text evidence="1 4">Glycan metabolism; pectin biosynthesis.</text>
</comment>